<dbReference type="GO" id="GO:0006891">
    <property type="term" value="P:intra-Golgi vesicle-mediated transport"/>
    <property type="evidence" value="ECO:0007669"/>
    <property type="project" value="InterPro"/>
</dbReference>
<evidence type="ECO:0000313" key="1">
    <source>
        <dbReference type="EMBL" id="KAH3676065.1"/>
    </source>
</evidence>
<comment type="caution">
    <text evidence="1">The sequence shown here is derived from an EMBL/GenBank/DDBJ whole genome shotgun (WGS) entry which is preliminary data.</text>
</comment>
<dbReference type="PANTHER" id="PTHR28159:SF1">
    <property type="entry name" value="TRAFFICKING PROTEIN PARTICLE COMPLEX II-SPECIFIC SUBUNIT 65"/>
    <property type="match status" value="1"/>
</dbReference>
<proteinExistence type="predicted"/>
<dbReference type="InterPro" id="IPR024662">
    <property type="entry name" value="Trs65"/>
</dbReference>
<keyword evidence="2" id="KW-1185">Reference proteome</keyword>
<evidence type="ECO:0000313" key="2">
    <source>
        <dbReference type="Proteomes" id="UP000769528"/>
    </source>
</evidence>
<dbReference type="OrthoDB" id="5345392at2759"/>
<protein>
    <submittedName>
        <fullName evidence="1">Uncharacterized protein</fullName>
    </submittedName>
</protein>
<dbReference type="Proteomes" id="UP000769528">
    <property type="component" value="Unassembled WGS sequence"/>
</dbReference>
<dbReference type="GO" id="GO:0005802">
    <property type="term" value="C:trans-Golgi network"/>
    <property type="evidence" value="ECO:0007669"/>
    <property type="project" value="TreeGrafter"/>
</dbReference>
<dbReference type="EMBL" id="JAEUBF010000681">
    <property type="protein sequence ID" value="KAH3676065.1"/>
    <property type="molecule type" value="Genomic_DNA"/>
</dbReference>
<dbReference type="PANTHER" id="PTHR28159">
    <property type="entry name" value="TRAFFICKING PROTEIN PARTICLE COMPLEX II-SPECIFIC SUBUNIT 65"/>
    <property type="match status" value="1"/>
</dbReference>
<reference evidence="1" key="2">
    <citation type="submission" date="2021-01" db="EMBL/GenBank/DDBJ databases">
        <authorList>
            <person name="Schikora-Tamarit M.A."/>
        </authorList>
    </citation>
    <scope>NUCLEOTIDE SEQUENCE</scope>
    <source>
        <strain evidence="1">CBS6341</strain>
    </source>
</reference>
<gene>
    <name evidence="1" type="ORF">WICMUC_002362</name>
</gene>
<organism evidence="1 2">
    <name type="scientific">Wickerhamomyces mucosus</name>
    <dbReference type="NCBI Taxonomy" id="1378264"/>
    <lineage>
        <taxon>Eukaryota</taxon>
        <taxon>Fungi</taxon>
        <taxon>Dikarya</taxon>
        <taxon>Ascomycota</taxon>
        <taxon>Saccharomycotina</taxon>
        <taxon>Saccharomycetes</taxon>
        <taxon>Phaffomycetales</taxon>
        <taxon>Wickerhamomycetaceae</taxon>
        <taxon>Wickerhamomyces</taxon>
    </lineage>
</organism>
<name>A0A9P8PR57_9ASCO</name>
<dbReference type="AlphaFoldDB" id="A0A9P8PR57"/>
<reference evidence="1" key="1">
    <citation type="journal article" date="2021" name="Open Biol.">
        <title>Shared evolutionary footprints suggest mitochondrial oxidative damage underlies multiple complex I losses in fungi.</title>
        <authorList>
            <person name="Schikora-Tamarit M.A."/>
            <person name="Marcet-Houben M."/>
            <person name="Nosek J."/>
            <person name="Gabaldon T."/>
        </authorList>
    </citation>
    <scope>NUCLEOTIDE SEQUENCE</scope>
    <source>
        <strain evidence="1">CBS6341</strain>
    </source>
</reference>
<dbReference type="GO" id="GO:1990071">
    <property type="term" value="C:TRAPPII protein complex"/>
    <property type="evidence" value="ECO:0007669"/>
    <property type="project" value="InterPro"/>
</dbReference>
<sequence>MVAIYLPENQSQINEALEPEDLLDQLQSCEQRELSYFDEALIGYIGIHIEKDENIISNTLDIHIQGTLSGNHQIVTLQKLELNPLKQSSKLNIYKFNVFINYPRLKLDDPILKFKFQTSVKNKTIVGEEPKSDFIASYQPLERRNLLNGYRSITASNDDSDPVILDSYIKFNEIETPLTRKDEIRNIKYHLDLPIIRVLNIRIKNFKISKTSIISTIELEISSNFASKLQTPVSLYKFNYKSQNNIVSKFNPKFPIELKTKDSYRLSYQLNLINNTPQSEIRSLIELQYSANNHHFKTSFITNVDFLSVNQLGSSSNSSLNISRISSLAPSLSVKFIGSKVQSVGDIFKLKVIIQNNSKRERDLIMVFNSLNESFQPTLPRLNSIIQPTNSVVKNYLSMKTKSVGVISLVNEVKFSLNSNDEICENEIKLVGLESGVFKLSGIKLIDLLSGESMNCEKLELIIR</sequence>
<accession>A0A9P8PR57</accession>